<evidence type="ECO:0000313" key="4">
    <source>
        <dbReference type="Proteomes" id="UP000007753"/>
    </source>
</evidence>
<keyword evidence="1" id="KW-0472">Membrane</keyword>
<dbReference type="InterPro" id="IPR012495">
    <property type="entry name" value="TadE-like_dom"/>
</dbReference>
<gene>
    <name evidence="3" type="ordered locus">SJA_C1-22490</name>
</gene>
<evidence type="ECO:0000256" key="1">
    <source>
        <dbReference type="SAM" id="Phobius"/>
    </source>
</evidence>
<accession>D4Z3A1</accession>
<feature type="transmembrane region" description="Helical" evidence="1">
    <location>
        <begin position="21"/>
        <end position="41"/>
    </location>
</feature>
<dbReference type="STRING" id="452662.SJA_C1-22490"/>
<organism evidence="3 4">
    <name type="scientific">Sphingobium indicum (strain DSM 16413 / CCM 7287 / MTCC 6362 / UT26 / NBRC 101211 / UT26S)</name>
    <name type="common">Sphingobium japonicum</name>
    <dbReference type="NCBI Taxonomy" id="452662"/>
    <lineage>
        <taxon>Bacteria</taxon>
        <taxon>Pseudomonadati</taxon>
        <taxon>Pseudomonadota</taxon>
        <taxon>Alphaproteobacteria</taxon>
        <taxon>Sphingomonadales</taxon>
        <taxon>Sphingomonadaceae</taxon>
        <taxon>Sphingobium</taxon>
    </lineage>
</organism>
<dbReference type="Pfam" id="PF07811">
    <property type="entry name" value="TadE"/>
    <property type="match status" value="1"/>
</dbReference>
<dbReference type="KEGG" id="sjp:SJA_C1-22490"/>
<dbReference type="RefSeq" id="WP_013040506.1">
    <property type="nucleotide sequence ID" value="NC_014006.1"/>
</dbReference>
<keyword evidence="1" id="KW-0812">Transmembrane</keyword>
<reference evidence="3 4" key="1">
    <citation type="journal article" date="2010" name="J. Bacteriol.">
        <title>Complete genome sequence of the representative gamma-hexachlorocyclohexane-degrading bacterium Sphingobium japonicum UT26.</title>
        <authorList>
            <person name="Nagata Y."/>
            <person name="Ohtsubo Y."/>
            <person name="Endo R."/>
            <person name="Ichikawa N."/>
            <person name="Ankai A."/>
            <person name="Oguchi A."/>
            <person name="Fukui S."/>
            <person name="Fujita N."/>
            <person name="Tsuda M."/>
        </authorList>
    </citation>
    <scope>NUCLEOTIDE SEQUENCE [LARGE SCALE GENOMIC DNA]</scope>
    <source>
        <strain evidence="4">DSM 16413 / CCM 7287 / MTCC 6362 / UT26 / NBRC 101211 / UT26S</strain>
    </source>
</reference>
<dbReference type="AlphaFoldDB" id="D4Z3A1"/>
<dbReference type="GeneID" id="29273822"/>
<keyword evidence="4" id="KW-1185">Reference proteome</keyword>
<evidence type="ECO:0000259" key="2">
    <source>
        <dbReference type="Pfam" id="PF07811"/>
    </source>
</evidence>
<feature type="domain" description="TadE-like" evidence="2">
    <location>
        <begin position="15"/>
        <end position="55"/>
    </location>
</feature>
<dbReference type="Proteomes" id="UP000007753">
    <property type="component" value="Chromosome 1"/>
</dbReference>
<evidence type="ECO:0000313" key="3">
    <source>
        <dbReference type="EMBL" id="BAI97083.1"/>
    </source>
</evidence>
<protein>
    <submittedName>
        <fullName evidence="3">Tight adherance protein TadE</fullName>
    </submittedName>
</protein>
<proteinExistence type="predicted"/>
<dbReference type="EMBL" id="AP010803">
    <property type="protein sequence ID" value="BAI97083.1"/>
    <property type="molecule type" value="Genomic_DNA"/>
</dbReference>
<sequence>MKLLRILFSDRRAGSAAEFALVLPLLLIFLIGIIDVGRLLWTINRVEKATQMGVRYAIVTTPIPAKLSNLSASKVSGVGLTDSSGKILTNGDSLDQYDMGRFTYSIAGNALETAAPTCQYTAPATSCNFLGNISTDSFDAIYNWMKNFLPELKRKNIEISYSNSGLGYAGDPTGRDFYPIVTVSVKNLAFQPRSLAVFGTSFTLRTISAALTMEDGQGSASN</sequence>
<dbReference type="eggNOG" id="ENOG50335IV">
    <property type="taxonomic scope" value="Bacteria"/>
</dbReference>
<keyword evidence="1" id="KW-1133">Transmembrane helix</keyword>
<name>D4Z3A1_SPHIU</name>
<dbReference type="HOGENOM" id="CLU_1314359_0_0_5"/>